<reference evidence="3" key="1">
    <citation type="submission" date="2017-10" db="EMBL/GenBank/DDBJ databases">
        <title>Completed PacBio SMRT sequence of Methylosinus trichosporium OB3b reveals presence of a third large plasmid.</title>
        <authorList>
            <person name="Charles T.C."/>
            <person name="Lynch M.D.J."/>
            <person name="Heil J.R."/>
            <person name="Cheng J."/>
        </authorList>
    </citation>
    <scope>NUCLEOTIDE SEQUENCE [LARGE SCALE GENOMIC DNA]</scope>
    <source>
        <strain evidence="3">OB3b</strain>
    </source>
</reference>
<dbReference type="KEGG" id="mtw:CQW49_02085"/>
<dbReference type="Proteomes" id="UP000230709">
    <property type="component" value="Chromosome"/>
</dbReference>
<feature type="transmembrane region" description="Helical" evidence="1">
    <location>
        <begin position="20"/>
        <end position="40"/>
    </location>
</feature>
<keyword evidence="1" id="KW-0812">Transmembrane</keyword>
<proteinExistence type="predicted"/>
<sequence>MVFASTRELMAVSPLSYAANMIQILFVIVLSVVFVSQLIATRRQKFTEELDDVIEKIRLSVEEMEQNIYKEYGVGTWEGAIAEIKKMEQSMAELLLFLSSKVQL</sequence>
<evidence type="ECO:0000313" key="2">
    <source>
        <dbReference type="EMBL" id="ATQ66817.1"/>
    </source>
</evidence>
<keyword evidence="1" id="KW-1133">Transmembrane helix</keyword>
<accession>A0A2D2CVP7</accession>
<gene>
    <name evidence="2" type="ORF">CQW49_02085</name>
</gene>
<evidence type="ECO:0000256" key="1">
    <source>
        <dbReference type="SAM" id="Phobius"/>
    </source>
</evidence>
<keyword evidence="3" id="KW-1185">Reference proteome</keyword>
<organism evidence="2 3">
    <name type="scientific">Methylosinus trichosporium (strain ATCC 35070 / NCIMB 11131 / UNIQEM 75 / OB3b)</name>
    <dbReference type="NCBI Taxonomy" id="595536"/>
    <lineage>
        <taxon>Bacteria</taxon>
        <taxon>Pseudomonadati</taxon>
        <taxon>Pseudomonadota</taxon>
        <taxon>Alphaproteobacteria</taxon>
        <taxon>Hyphomicrobiales</taxon>
        <taxon>Methylocystaceae</taxon>
        <taxon>Methylosinus</taxon>
    </lineage>
</organism>
<dbReference type="EMBL" id="CP023737">
    <property type="protein sequence ID" value="ATQ66817.1"/>
    <property type="molecule type" value="Genomic_DNA"/>
</dbReference>
<name>A0A2D2CVP7_METT3</name>
<evidence type="ECO:0000313" key="3">
    <source>
        <dbReference type="Proteomes" id="UP000230709"/>
    </source>
</evidence>
<protein>
    <submittedName>
        <fullName evidence="2">Uncharacterized protein</fullName>
    </submittedName>
</protein>
<keyword evidence="1" id="KW-0472">Membrane</keyword>
<dbReference type="AlphaFoldDB" id="A0A2D2CVP7"/>